<dbReference type="PANTHER" id="PTHR22926">
    <property type="entry name" value="PHOSPHO-N-ACETYLMURAMOYL-PENTAPEPTIDE-TRANSFERASE"/>
    <property type="match status" value="1"/>
</dbReference>
<evidence type="ECO:0000256" key="7">
    <source>
        <dbReference type="PIRSR" id="PIRSR600715-1"/>
    </source>
</evidence>
<keyword evidence="3 9" id="KW-0808">Transferase</keyword>
<feature type="transmembrane region" description="Helical" evidence="8">
    <location>
        <begin position="305"/>
        <end position="324"/>
    </location>
</feature>
<sequence length="348" mass="37840">MYLLSLTFLVALLLSLYGVPIARQAALKYGIVDAPDGRLKHQKEPVPYFGGLAIYLAFLMSLAFTFEFRQDVLGIILGATIVVMLGLIDDFGVLSPTTKLIGQLLAVFVLIKSGIRIQIAALPEWLDLALTVLWMVGLINAFNLLDIMDGLSAGIGAISAACLLLAALLQGDQVIAFMLAALIGSLVGFLKYNWQPARIYMGDTGAMFIGLLLGAMAMIGQFPSAHPLSLLTPVFILGIPIFDTLFVMYIRYQRGLPIFLGSPDHIALRLRHWGMSTKHIVIVSYLATAAVGAVGLMLMMVTYEMAWGLCLGTVAILLALTLTLKRIEVKKARTLEVETSPEERRRAA</sequence>
<feature type="transmembrane region" description="Helical" evidence="8">
    <location>
        <begin position="125"/>
        <end position="144"/>
    </location>
</feature>
<dbReference type="GO" id="GO:0005886">
    <property type="term" value="C:plasma membrane"/>
    <property type="evidence" value="ECO:0007669"/>
    <property type="project" value="UniProtKB-SubCell"/>
</dbReference>
<evidence type="ECO:0000256" key="1">
    <source>
        <dbReference type="ARBA" id="ARBA00004651"/>
    </source>
</evidence>
<accession>A0A0S4LHH8</accession>
<evidence type="ECO:0000256" key="2">
    <source>
        <dbReference type="ARBA" id="ARBA00022475"/>
    </source>
</evidence>
<evidence type="ECO:0000313" key="9">
    <source>
        <dbReference type="EMBL" id="CUS36377.1"/>
    </source>
</evidence>
<dbReference type="GO" id="GO:0044038">
    <property type="term" value="P:cell wall macromolecule biosynthetic process"/>
    <property type="evidence" value="ECO:0007669"/>
    <property type="project" value="TreeGrafter"/>
</dbReference>
<keyword evidence="7" id="KW-0479">Metal-binding</keyword>
<feature type="binding site" evidence="7">
    <location>
        <position position="143"/>
    </location>
    <ligand>
        <name>Mg(2+)</name>
        <dbReference type="ChEBI" id="CHEBI:18420"/>
    </ligand>
</feature>
<dbReference type="GO" id="GO:0009103">
    <property type="term" value="P:lipopolysaccharide biosynthetic process"/>
    <property type="evidence" value="ECO:0007669"/>
    <property type="project" value="TreeGrafter"/>
</dbReference>
<dbReference type="Proteomes" id="UP000199032">
    <property type="component" value="Unassembled WGS sequence"/>
</dbReference>
<gene>
    <name evidence="9" type="ORF">COMA1_30025</name>
</gene>
<dbReference type="EMBL" id="CZQA01000009">
    <property type="protein sequence ID" value="CUS36377.1"/>
    <property type="molecule type" value="Genomic_DNA"/>
</dbReference>
<dbReference type="PANTHER" id="PTHR22926:SF3">
    <property type="entry name" value="UNDECAPRENYL-PHOSPHATE ALPHA-N-ACETYLGLUCOSAMINYL 1-PHOSPHATE TRANSFERASE"/>
    <property type="match status" value="1"/>
</dbReference>
<keyword evidence="2" id="KW-1003">Cell membrane</keyword>
<comment type="cofactor">
    <cofactor evidence="7">
        <name>Mg(2+)</name>
        <dbReference type="ChEBI" id="CHEBI:18420"/>
    </cofactor>
</comment>
<organism evidence="9 10">
    <name type="scientific">Candidatus Nitrospira nitrosa</name>
    <dbReference type="NCBI Taxonomy" id="1742972"/>
    <lineage>
        <taxon>Bacteria</taxon>
        <taxon>Pseudomonadati</taxon>
        <taxon>Nitrospirota</taxon>
        <taxon>Nitrospiria</taxon>
        <taxon>Nitrospirales</taxon>
        <taxon>Nitrospiraceae</taxon>
        <taxon>Nitrospira</taxon>
    </lineage>
</organism>
<evidence type="ECO:0000256" key="6">
    <source>
        <dbReference type="ARBA" id="ARBA00023136"/>
    </source>
</evidence>
<evidence type="ECO:0000256" key="4">
    <source>
        <dbReference type="ARBA" id="ARBA00022692"/>
    </source>
</evidence>
<keyword evidence="6 8" id="KW-0472">Membrane</keyword>
<keyword evidence="4 8" id="KW-0812">Transmembrane</keyword>
<feature type="binding site" evidence="7">
    <location>
        <position position="203"/>
    </location>
    <ligand>
        <name>Mg(2+)</name>
        <dbReference type="ChEBI" id="CHEBI:18420"/>
    </ligand>
</feature>
<comment type="subcellular location">
    <subcellularLocation>
        <location evidence="1">Cell membrane</location>
        <topology evidence="1">Multi-pass membrane protein</topology>
    </subcellularLocation>
</comment>
<dbReference type="OrthoDB" id="9783652at2"/>
<dbReference type="RefSeq" id="WP_090748936.1">
    <property type="nucleotide sequence ID" value="NZ_CZQA01000009.1"/>
</dbReference>
<dbReference type="STRING" id="1742972.COMA1_30025"/>
<feature type="transmembrane region" description="Helical" evidence="8">
    <location>
        <begin position="230"/>
        <end position="250"/>
    </location>
</feature>
<keyword evidence="10" id="KW-1185">Reference proteome</keyword>
<dbReference type="Pfam" id="PF00953">
    <property type="entry name" value="Glycos_transf_4"/>
    <property type="match status" value="1"/>
</dbReference>
<proteinExistence type="predicted"/>
<feature type="transmembrane region" description="Helical" evidence="8">
    <location>
        <begin position="206"/>
        <end position="224"/>
    </location>
</feature>
<evidence type="ECO:0000313" key="10">
    <source>
        <dbReference type="Proteomes" id="UP000199032"/>
    </source>
</evidence>
<feature type="transmembrane region" description="Helical" evidence="8">
    <location>
        <begin position="48"/>
        <end position="65"/>
    </location>
</feature>
<feature type="transmembrane region" description="Helical" evidence="8">
    <location>
        <begin position="151"/>
        <end position="169"/>
    </location>
</feature>
<dbReference type="GO" id="GO:0046872">
    <property type="term" value="F:metal ion binding"/>
    <property type="evidence" value="ECO:0007669"/>
    <property type="project" value="UniProtKB-KW"/>
</dbReference>
<name>A0A0S4LHH8_9BACT</name>
<dbReference type="GO" id="GO:0071555">
    <property type="term" value="P:cell wall organization"/>
    <property type="evidence" value="ECO:0007669"/>
    <property type="project" value="TreeGrafter"/>
</dbReference>
<evidence type="ECO:0000256" key="8">
    <source>
        <dbReference type="SAM" id="Phobius"/>
    </source>
</evidence>
<dbReference type="CDD" id="cd06853">
    <property type="entry name" value="GT_WecA_like"/>
    <property type="match status" value="1"/>
</dbReference>
<evidence type="ECO:0000256" key="5">
    <source>
        <dbReference type="ARBA" id="ARBA00022989"/>
    </source>
</evidence>
<keyword evidence="5 8" id="KW-1133">Transmembrane helix</keyword>
<dbReference type="EC" id="2.7.8.13" evidence="9"/>
<reference evidence="9 10" key="1">
    <citation type="submission" date="2015-10" db="EMBL/GenBank/DDBJ databases">
        <authorList>
            <person name="Gilbert D.G."/>
        </authorList>
    </citation>
    <scope>NUCLEOTIDE SEQUENCE [LARGE SCALE GENOMIC DNA]</scope>
    <source>
        <strain evidence="9">COMA1</strain>
    </source>
</reference>
<dbReference type="InterPro" id="IPR000715">
    <property type="entry name" value="Glycosyl_transferase_4"/>
</dbReference>
<feature type="transmembrane region" description="Helical" evidence="8">
    <location>
        <begin position="175"/>
        <end position="194"/>
    </location>
</feature>
<keyword evidence="7" id="KW-0460">Magnesium</keyword>
<feature type="transmembrane region" description="Helical" evidence="8">
    <location>
        <begin position="72"/>
        <end position="88"/>
    </location>
</feature>
<evidence type="ECO:0000256" key="3">
    <source>
        <dbReference type="ARBA" id="ARBA00022679"/>
    </source>
</evidence>
<feature type="transmembrane region" description="Helical" evidence="8">
    <location>
        <begin position="279"/>
        <end position="299"/>
    </location>
</feature>
<dbReference type="GO" id="GO:0016780">
    <property type="term" value="F:phosphotransferase activity, for other substituted phosphate groups"/>
    <property type="evidence" value="ECO:0007669"/>
    <property type="project" value="InterPro"/>
</dbReference>
<dbReference type="AlphaFoldDB" id="A0A0S4LHH8"/>
<protein>
    <submittedName>
        <fullName evidence="9">Putative Phospho-N-acetylmuramoyl-pentapeptide-transferase</fullName>
        <ecNumber evidence="9">2.7.8.13</ecNumber>
    </submittedName>
</protein>